<keyword evidence="3" id="KW-0540">Nuclease</keyword>
<sequence length="368" mass="41567">MKRFALFLYRLILWVSLPGYLLCALSTYLPSTVCFFSDALALAYPFALGVLLLLLFFSLFRKRKRALLIALVILAGYRNLGNTIAFHPFAGRHTADSSAIKVLSWNVFFFLNDHSKAHDTAGSGLRKMVDLIRRSDADVLCFQEYHTINGSPHMISMDHILDSMGYRYKLFSGDEINKHWAGGIAHHGTMLLSRLPLTDSGRIFMGNEHAVWVDLQFRGKPLRIYTAHLSSLGLYADTAAQHANENVYEITYERKGSVARKIKHIALRHEEEAVILDSAFRASDKPLIFCADMNAVPTTYTYRKVRGNLQDAFLSAGFGLGQTYYGLSPTLRIDVCFADRRLKVSSCAVKAEHLSDHFPVLSSFRWKE</sequence>
<evidence type="ECO:0000256" key="8">
    <source>
        <dbReference type="ARBA" id="ARBA00023204"/>
    </source>
</evidence>
<dbReference type="Gene3D" id="3.60.10.10">
    <property type="entry name" value="Endonuclease/exonuclease/phosphatase"/>
    <property type="match status" value="1"/>
</dbReference>
<dbReference type="GO" id="GO:0046872">
    <property type="term" value="F:metal ion binding"/>
    <property type="evidence" value="ECO:0007669"/>
    <property type="project" value="UniProtKB-KW"/>
</dbReference>
<evidence type="ECO:0000256" key="7">
    <source>
        <dbReference type="ARBA" id="ARBA00022842"/>
    </source>
</evidence>
<dbReference type="SUPFAM" id="SSF56219">
    <property type="entry name" value="DNase I-like"/>
    <property type="match status" value="1"/>
</dbReference>
<dbReference type="GO" id="GO:0016787">
    <property type="term" value="F:hydrolase activity"/>
    <property type="evidence" value="ECO:0007669"/>
    <property type="project" value="UniProtKB-KW"/>
</dbReference>
<keyword evidence="9" id="KW-0812">Transmembrane</keyword>
<keyword evidence="12" id="KW-1185">Reference proteome</keyword>
<evidence type="ECO:0000259" key="10">
    <source>
        <dbReference type="Pfam" id="PF03372"/>
    </source>
</evidence>
<evidence type="ECO:0000256" key="6">
    <source>
        <dbReference type="ARBA" id="ARBA00022801"/>
    </source>
</evidence>
<keyword evidence="9" id="KW-1133">Transmembrane helix</keyword>
<evidence type="ECO:0000256" key="4">
    <source>
        <dbReference type="ARBA" id="ARBA00022723"/>
    </source>
</evidence>
<gene>
    <name evidence="11" type="ORF">ESB13_17295</name>
</gene>
<dbReference type="Proteomes" id="UP000290545">
    <property type="component" value="Unassembled WGS sequence"/>
</dbReference>
<dbReference type="RefSeq" id="WP_129004878.1">
    <property type="nucleotide sequence ID" value="NZ_SDHZ01000002.1"/>
</dbReference>
<comment type="caution">
    <text evidence="11">The sequence shown here is derived from an EMBL/GenBank/DDBJ whole genome shotgun (WGS) entry which is preliminary data.</text>
</comment>
<feature type="transmembrane region" description="Helical" evidence="9">
    <location>
        <begin position="67"/>
        <end position="90"/>
    </location>
</feature>
<evidence type="ECO:0000313" key="11">
    <source>
        <dbReference type="EMBL" id="RXK83826.1"/>
    </source>
</evidence>
<dbReference type="EMBL" id="SDHZ01000002">
    <property type="protein sequence ID" value="RXK83826.1"/>
    <property type="molecule type" value="Genomic_DNA"/>
</dbReference>
<evidence type="ECO:0000256" key="1">
    <source>
        <dbReference type="ARBA" id="ARBA00001936"/>
    </source>
</evidence>
<dbReference type="OrthoDB" id="635146at2"/>
<evidence type="ECO:0000256" key="5">
    <source>
        <dbReference type="ARBA" id="ARBA00022763"/>
    </source>
</evidence>
<evidence type="ECO:0000256" key="2">
    <source>
        <dbReference type="ARBA" id="ARBA00001946"/>
    </source>
</evidence>
<dbReference type="PANTHER" id="PTHR15822:SF4">
    <property type="entry name" value="TYROSYL-DNA PHOSPHODIESTERASE 2"/>
    <property type="match status" value="1"/>
</dbReference>
<feature type="domain" description="Endonuclease/exonuclease/phosphatase" evidence="10">
    <location>
        <begin position="103"/>
        <end position="357"/>
    </location>
</feature>
<feature type="transmembrane region" description="Helical" evidence="9">
    <location>
        <begin position="39"/>
        <end position="60"/>
    </location>
</feature>
<evidence type="ECO:0000313" key="12">
    <source>
        <dbReference type="Proteomes" id="UP000290545"/>
    </source>
</evidence>
<keyword evidence="7" id="KW-0460">Magnesium</keyword>
<dbReference type="PANTHER" id="PTHR15822">
    <property type="entry name" value="TRAF AND TNF RECEPTOR-ASSOCIATED PROTEIN"/>
    <property type="match status" value="1"/>
</dbReference>
<dbReference type="InterPro" id="IPR036691">
    <property type="entry name" value="Endo/exonu/phosph_ase_sf"/>
</dbReference>
<organism evidence="11 12">
    <name type="scientific">Filimonas effusa</name>
    <dbReference type="NCBI Taxonomy" id="2508721"/>
    <lineage>
        <taxon>Bacteria</taxon>
        <taxon>Pseudomonadati</taxon>
        <taxon>Bacteroidota</taxon>
        <taxon>Chitinophagia</taxon>
        <taxon>Chitinophagales</taxon>
        <taxon>Chitinophagaceae</taxon>
        <taxon>Filimonas</taxon>
    </lineage>
</organism>
<dbReference type="AlphaFoldDB" id="A0A4Q1D706"/>
<evidence type="ECO:0000256" key="9">
    <source>
        <dbReference type="SAM" id="Phobius"/>
    </source>
</evidence>
<accession>A0A4Q1D706</accession>
<keyword evidence="5" id="KW-0227">DNA damage</keyword>
<proteinExistence type="predicted"/>
<keyword evidence="4" id="KW-0479">Metal-binding</keyword>
<reference evidence="11 12" key="1">
    <citation type="submission" date="2019-01" db="EMBL/GenBank/DDBJ databases">
        <title>Filimonas sp. strain TTM-71.</title>
        <authorList>
            <person name="Chen W.-M."/>
        </authorList>
    </citation>
    <scope>NUCLEOTIDE SEQUENCE [LARGE SCALE GENOMIC DNA]</scope>
    <source>
        <strain evidence="11 12">TTM-71</strain>
    </source>
</reference>
<keyword evidence="8" id="KW-0234">DNA repair</keyword>
<keyword evidence="6" id="KW-0378">Hydrolase</keyword>
<dbReference type="InterPro" id="IPR051547">
    <property type="entry name" value="TDP2-like"/>
</dbReference>
<dbReference type="Pfam" id="PF03372">
    <property type="entry name" value="Exo_endo_phos"/>
    <property type="match status" value="1"/>
</dbReference>
<keyword evidence="9" id="KW-0472">Membrane</keyword>
<comment type="cofactor">
    <cofactor evidence="1">
        <name>Mn(2+)</name>
        <dbReference type="ChEBI" id="CHEBI:29035"/>
    </cofactor>
</comment>
<dbReference type="GO" id="GO:0004518">
    <property type="term" value="F:nuclease activity"/>
    <property type="evidence" value="ECO:0007669"/>
    <property type="project" value="UniProtKB-KW"/>
</dbReference>
<name>A0A4Q1D706_9BACT</name>
<protein>
    <recommendedName>
        <fullName evidence="10">Endonuclease/exonuclease/phosphatase domain-containing protein</fullName>
    </recommendedName>
</protein>
<dbReference type="GO" id="GO:0006281">
    <property type="term" value="P:DNA repair"/>
    <property type="evidence" value="ECO:0007669"/>
    <property type="project" value="UniProtKB-KW"/>
</dbReference>
<dbReference type="InterPro" id="IPR005135">
    <property type="entry name" value="Endo/exonuclease/phosphatase"/>
</dbReference>
<comment type="cofactor">
    <cofactor evidence="2">
        <name>Mg(2+)</name>
        <dbReference type="ChEBI" id="CHEBI:18420"/>
    </cofactor>
</comment>
<evidence type="ECO:0000256" key="3">
    <source>
        <dbReference type="ARBA" id="ARBA00022722"/>
    </source>
</evidence>